<proteinExistence type="predicted"/>
<name>A0A9N9RTP7_9DIPT</name>
<dbReference type="AlphaFoldDB" id="A0A9N9RTP7"/>
<gene>
    <name evidence="8" type="ORF">CHIRRI_LOCUS6269</name>
</gene>
<keyword evidence="7" id="KW-1133">Transmembrane helix</keyword>
<reference evidence="8" key="2">
    <citation type="submission" date="2022-10" db="EMBL/GenBank/DDBJ databases">
        <authorList>
            <consortium name="ENA_rothamsted_submissions"/>
            <consortium name="culmorum"/>
            <person name="King R."/>
        </authorList>
    </citation>
    <scope>NUCLEOTIDE SEQUENCE</scope>
</reference>
<dbReference type="GO" id="GO:0016020">
    <property type="term" value="C:membrane"/>
    <property type="evidence" value="ECO:0007669"/>
    <property type="project" value="UniProtKB-SubCell"/>
</dbReference>
<dbReference type="Gene3D" id="3.40.50.1820">
    <property type="entry name" value="alpha/beta hydrolase"/>
    <property type="match status" value="1"/>
</dbReference>
<dbReference type="GO" id="GO:0005739">
    <property type="term" value="C:mitochondrion"/>
    <property type="evidence" value="ECO:0007669"/>
    <property type="project" value="UniProtKB-SubCell"/>
</dbReference>
<evidence type="ECO:0000313" key="8">
    <source>
        <dbReference type="EMBL" id="CAG9803369.1"/>
    </source>
</evidence>
<evidence type="ECO:0000256" key="2">
    <source>
        <dbReference type="ARBA" id="ARBA00004240"/>
    </source>
</evidence>
<keyword evidence="4" id="KW-0256">Endoplasmic reticulum</keyword>
<dbReference type="OrthoDB" id="5086500at2759"/>
<evidence type="ECO:0000256" key="5">
    <source>
        <dbReference type="ARBA" id="ARBA00023128"/>
    </source>
</evidence>
<evidence type="ECO:0000256" key="4">
    <source>
        <dbReference type="ARBA" id="ARBA00022824"/>
    </source>
</evidence>
<dbReference type="PANTHER" id="PTHR48182">
    <property type="entry name" value="PROTEIN SERAC1"/>
    <property type="match status" value="1"/>
</dbReference>
<keyword evidence="6 7" id="KW-0472">Membrane</keyword>
<comment type="subcellular location">
    <subcellularLocation>
        <location evidence="2">Endoplasmic reticulum</location>
    </subcellularLocation>
    <subcellularLocation>
        <location evidence="3">Membrane</location>
    </subcellularLocation>
    <subcellularLocation>
        <location evidence="1">Mitochondrion</location>
    </subcellularLocation>
</comment>
<reference evidence="8" key="1">
    <citation type="submission" date="2022-01" db="EMBL/GenBank/DDBJ databases">
        <authorList>
            <person name="King R."/>
        </authorList>
    </citation>
    <scope>NUCLEOTIDE SEQUENCE</scope>
</reference>
<dbReference type="EMBL" id="OU895878">
    <property type="protein sequence ID" value="CAG9803369.1"/>
    <property type="molecule type" value="Genomic_DNA"/>
</dbReference>
<organism evidence="8 9">
    <name type="scientific">Chironomus riparius</name>
    <dbReference type="NCBI Taxonomy" id="315576"/>
    <lineage>
        <taxon>Eukaryota</taxon>
        <taxon>Metazoa</taxon>
        <taxon>Ecdysozoa</taxon>
        <taxon>Arthropoda</taxon>
        <taxon>Hexapoda</taxon>
        <taxon>Insecta</taxon>
        <taxon>Pterygota</taxon>
        <taxon>Neoptera</taxon>
        <taxon>Endopterygota</taxon>
        <taxon>Diptera</taxon>
        <taxon>Nematocera</taxon>
        <taxon>Chironomoidea</taxon>
        <taxon>Chironomidae</taxon>
        <taxon>Chironominae</taxon>
        <taxon>Chironomus</taxon>
    </lineage>
</organism>
<protein>
    <recommendedName>
        <fullName evidence="10">Protein SERAC1</fullName>
    </recommendedName>
</protein>
<dbReference type="SUPFAM" id="SSF53474">
    <property type="entry name" value="alpha/beta-Hydrolases"/>
    <property type="match status" value="1"/>
</dbReference>
<accession>A0A9N9RTP7</accession>
<dbReference type="GO" id="GO:0005783">
    <property type="term" value="C:endoplasmic reticulum"/>
    <property type="evidence" value="ECO:0007669"/>
    <property type="project" value="UniProtKB-SubCell"/>
</dbReference>
<dbReference type="Proteomes" id="UP001153620">
    <property type="component" value="Chromosome 2"/>
</dbReference>
<dbReference type="InterPro" id="IPR052374">
    <property type="entry name" value="SERAC1"/>
</dbReference>
<keyword evidence="9" id="KW-1185">Reference proteome</keyword>
<dbReference type="InterPro" id="IPR029058">
    <property type="entry name" value="AB_hydrolase_fold"/>
</dbReference>
<sequence>MNARTRYILKWCSLLSGSTFISWTVYETTEAYKFLRKPLDTNCLFSNRSEWIYIKHNYLRDPVRDLLNEFFEEETKIYSFLYNLRKRMTFTKIEYALKTLRVAKNTDDPFIRRKAVNNLANQKLLDLDEWEFHFLSQYVNASTAICLARHNCNSNLIRKPREFGNVKSNIDIISDIKALFDSMKDNKCIKFILDTTNAFESLKDPDHETSLHELHPETDHIIQSLDHFLHLTKQADTCLEIAKNDGLEILLDIYKNFKDNIDIKMILSKIVTNMSTGSEGILDYFFKSGWIYMLSNWKHDEDLRVQVFASTSLNNLDKFDPIKFKYRPKLYPLYPREKMFKKPDLDLVFVHGLLGGIWITWRVQKDADMMKIGNGTDKDQQNLYDVRNSIFQEEAIFRNEKIVQMEPSTTSKLLTITEQTTKNVLFALNDMAEEKLSLEDLNFTKKILKHVVKKINEQKYSYCWPIDWLPQQFPNIRILGLQFESSLSYWTSKVCSCEKNKRRLRNISMDYLERLKDAGIGQREIVWVCHSMGGLIVKYIINLALSSDDPEIRKIGENSRGIFFLGCPHRGSKISKLSNQTSAILWPTVEVQDLEENSKELLKLNEQFLDNVMKMKNPTEIVSIAEGTTTKIFQNIKLHVVPISSAYLGYGDFYISHENHLNLSKPISQNSFIYTALVSMLEKILKQTKEI</sequence>
<dbReference type="InterPro" id="IPR016024">
    <property type="entry name" value="ARM-type_fold"/>
</dbReference>
<dbReference type="PANTHER" id="PTHR48182:SF2">
    <property type="entry name" value="PROTEIN SERAC1"/>
    <property type="match status" value="1"/>
</dbReference>
<evidence type="ECO:0000256" key="1">
    <source>
        <dbReference type="ARBA" id="ARBA00004173"/>
    </source>
</evidence>
<evidence type="ECO:0000256" key="3">
    <source>
        <dbReference type="ARBA" id="ARBA00004370"/>
    </source>
</evidence>
<evidence type="ECO:0000313" key="9">
    <source>
        <dbReference type="Proteomes" id="UP001153620"/>
    </source>
</evidence>
<evidence type="ECO:0008006" key="10">
    <source>
        <dbReference type="Google" id="ProtNLM"/>
    </source>
</evidence>
<evidence type="ECO:0000256" key="7">
    <source>
        <dbReference type="SAM" id="Phobius"/>
    </source>
</evidence>
<feature type="transmembrane region" description="Helical" evidence="7">
    <location>
        <begin position="7"/>
        <end position="26"/>
    </location>
</feature>
<dbReference type="SUPFAM" id="SSF48371">
    <property type="entry name" value="ARM repeat"/>
    <property type="match status" value="1"/>
</dbReference>
<keyword evidence="5" id="KW-0496">Mitochondrion</keyword>
<keyword evidence="7" id="KW-0812">Transmembrane</keyword>
<evidence type="ECO:0000256" key="6">
    <source>
        <dbReference type="ARBA" id="ARBA00023136"/>
    </source>
</evidence>